<dbReference type="AlphaFoldDB" id="A0A183IPE6"/>
<dbReference type="EMBL" id="UZAM01009032">
    <property type="protein sequence ID" value="VDP07392.1"/>
    <property type="molecule type" value="Genomic_DNA"/>
</dbReference>
<sequence>MIQPYRSRCRFVKITGRAGAVICVDVVEEAVEFNRRPIALFCTCVMCCTQCTCLSSTFNWILVAWLAHAMARECNPSVRSLSKKVSSSPVVVVARLTGIQPRYHVQTPMQLATFLVDKCYKGCDELGEGLSVSLGLFKGHEQLSERTWCLSALFLDHHSKYMLFLDPFGVDTRRFTARYKAEKWSTLVQKKITRIMKRSKYYDGRCPPVTAA</sequence>
<dbReference type="WBParaSite" id="SBAD_0000571501-mRNA-1">
    <property type="protein sequence ID" value="SBAD_0000571501-mRNA-1"/>
    <property type="gene ID" value="SBAD_0000571501"/>
</dbReference>
<evidence type="ECO:0000313" key="3">
    <source>
        <dbReference type="WBParaSite" id="SBAD_0000571501-mRNA-1"/>
    </source>
</evidence>
<reference evidence="3" key="1">
    <citation type="submission" date="2016-06" db="UniProtKB">
        <authorList>
            <consortium name="WormBaseParasite"/>
        </authorList>
    </citation>
    <scope>IDENTIFICATION</scope>
</reference>
<dbReference type="Proteomes" id="UP000270296">
    <property type="component" value="Unassembled WGS sequence"/>
</dbReference>
<name>A0A183IPE6_9BILA</name>
<protein>
    <submittedName>
        <fullName evidence="3">FERM domain-containing protein</fullName>
    </submittedName>
</protein>
<gene>
    <name evidence="1" type="ORF">SBAD_LOCUS5493</name>
</gene>
<accession>A0A183IPE6</accession>
<keyword evidence="2" id="KW-1185">Reference proteome</keyword>
<reference evidence="1 2" key="2">
    <citation type="submission" date="2018-11" db="EMBL/GenBank/DDBJ databases">
        <authorList>
            <consortium name="Pathogen Informatics"/>
        </authorList>
    </citation>
    <scope>NUCLEOTIDE SEQUENCE [LARGE SCALE GENOMIC DNA]</scope>
</reference>
<proteinExistence type="predicted"/>
<evidence type="ECO:0000313" key="2">
    <source>
        <dbReference type="Proteomes" id="UP000270296"/>
    </source>
</evidence>
<evidence type="ECO:0000313" key="1">
    <source>
        <dbReference type="EMBL" id="VDP07392.1"/>
    </source>
</evidence>
<organism evidence="3">
    <name type="scientific">Soboliphyme baturini</name>
    <dbReference type="NCBI Taxonomy" id="241478"/>
    <lineage>
        <taxon>Eukaryota</taxon>
        <taxon>Metazoa</taxon>
        <taxon>Ecdysozoa</taxon>
        <taxon>Nematoda</taxon>
        <taxon>Enoplea</taxon>
        <taxon>Dorylaimia</taxon>
        <taxon>Dioctophymatida</taxon>
        <taxon>Dioctophymatoidea</taxon>
        <taxon>Soboliphymatidae</taxon>
        <taxon>Soboliphyme</taxon>
    </lineage>
</organism>